<dbReference type="EMBL" id="JANSUY010000011">
    <property type="protein sequence ID" value="MCR9015926.1"/>
    <property type="molecule type" value="Genomic_DNA"/>
</dbReference>
<accession>A0A9X2P4K7</accession>
<reference evidence="1" key="1">
    <citation type="submission" date="2022-08" db="EMBL/GenBank/DDBJ databases">
        <authorList>
            <person name="Zhang D."/>
        </authorList>
    </citation>
    <scope>NUCLEOTIDE SEQUENCE</scope>
    <source>
        <strain evidence="1">XJ19-11</strain>
    </source>
</reference>
<evidence type="ECO:0000313" key="2">
    <source>
        <dbReference type="Proteomes" id="UP001142175"/>
    </source>
</evidence>
<dbReference type="Proteomes" id="UP001142175">
    <property type="component" value="Unassembled WGS sequence"/>
</dbReference>
<evidence type="ECO:0000313" key="1">
    <source>
        <dbReference type="EMBL" id="MCR9015926.1"/>
    </source>
</evidence>
<proteinExistence type="predicted"/>
<sequence>MASRKLFYGLLLAVAVLVVWIMVDSLSQPGIGDLQGEFSEVAFYRNENNTGPIIRIFAVHSPDSLWEEMEKYGNYMPHTKYGNTKVFFFKDLDKIPAELFPESPYFDRIFAPNCIAYYEKTAMGQVSFVKYPFK</sequence>
<keyword evidence="2" id="KW-1185">Reference proteome</keyword>
<gene>
    <name evidence="1" type="ORF">NU887_12850</name>
</gene>
<organism evidence="1 2">
    <name type="scientific">Aquiflexum gelatinilyticum</name>
    <dbReference type="NCBI Taxonomy" id="2961943"/>
    <lineage>
        <taxon>Bacteria</taxon>
        <taxon>Pseudomonadati</taxon>
        <taxon>Bacteroidota</taxon>
        <taxon>Cytophagia</taxon>
        <taxon>Cytophagales</taxon>
        <taxon>Cyclobacteriaceae</taxon>
        <taxon>Aquiflexum</taxon>
    </lineage>
</organism>
<comment type="caution">
    <text evidence="1">The sequence shown here is derived from an EMBL/GenBank/DDBJ whole genome shotgun (WGS) entry which is preliminary data.</text>
</comment>
<dbReference type="RefSeq" id="WP_258423788.1">
    <property type="nucleotide sequence ID" value="NZ_JANSUY010000011.1"/>
</dbReference>
<dbReference type="AlphaFoldDB" id="A0A9X2P4K7"/>
<name>A0A9X2P4K7_9BACT</name>
<protein>
    <submittedName>
        <fullName evidence="1">Uncharacterized protein</fullName>
    </submittedName>
</protein>